<keyword evidence="2" id="KW-1185">Reference proteome</keyword>
<dbReference type="EMBL" id="BAAFGZ010000263">
    <property type="protein sequence ID" value="GAB0137265.1"/>
    <property type="molecule type" value="Genomic_DNA"/>
</dbReference>
<evidence type="ECO:0000313" key="2">
    <source>
        <dbReference type="Proteomes" id="UP001562357"/>
    </source>
</evidence>
<sequence length="107" mass="11848">MITATLTTIAEFGVLPDDIKLDNFHLVGDKVMAVDLETVSKVTSKECVATEVASVRDILARHNLGCYISQRHGTEDIKDRNLTSHVLQGAVPNLDRLERINCDENKT</sequence>
<organism evidence="1 2">
    <name type="scientific">Epichloe bromicola</name>
    <dbReference type="NCBI Taxonomy" id="79588"/>
    <lineage>
        <taxon>Eukaryota</taxon>
        <taxon>Fungi</taxon>
        <taxon>Dikarya</taxon>
        <taxon>Ascomycota</taxon>
        <taxon>Pezizomycotina</taxon>
        <taxon>Sordariomycetes</taxon>
        <taxon>Hypocreomycetidae</taxon>
        <taxon>Hypocreales</taxon>
        <taxon>Clavicipitaceae</taxon>
        <taxon>Epichloe</taxon>
    </lineage>
</organism>
<accession>A0ABQ0CUZ4</accession>
<gene>
    <name evidence="1" type="primary">g5538</name>
    <name evidence="1" type="ORF">EsDP_00005538</name>
</gene>
<reference evidence="2" key="1">
    <citation type="submission" date="2024-06" db="EMBL/GenBank/DDBJ databases">
        <title>Draft Genome Sequences of Epichloe bromicola Strains Isolated from Elymus ciliaris.</title>
        <authorList>
            <consortium name="Epichloe bromicola genome sequencing consortium"/>
            <person name="Miura A."/>
            <person name="Imano S."/>
            <person name="Ashida A."/>
            <person name="Sato I."/>
            <person name="Chiba S."/>
            <person name="Tanaka A."/>
            <person name="Camagna M."/>
            <person name="Takemoto D."/>
        </authorList>
    </citation>
    <scope>NUCLEOTIDE SEQUENCE [LARGE SCALE GENOMIC DNA]</scope>
    <source>
        <strain evidence="2">DP</strain>
    </source>
</reference>
<dbReference type="Proteomes" id="UP001562357">
    <property type="component" value="Unassembled WGS sequence"/>
</dbReference>
<comment type="caution">
    <text evidence="1">The sequence shown here is derived from an EMBL/GenBank/DDBJ whole genome shotgun (WGS) entry which is preliminary data.</text>
</comment>
<proteinExistence type="predicted"/>
<evidence type="ECO:0000313" key="1">
    <source>
        <dbReference type="EMBL" id="GAB0137265.1"/>
    </source>
</evidence>
<name>A0ABQ0CUZ4_9HYPO</name>
<protein>
    <submittedName>
        <fullName evidence="1">Uncharacterized protein</fullName>
    </submittedName>
</protein>